<organism evidence="1 2">
    <name type="scientific">Streptomyces poonensis</name>
    <dbReference type="NCBI Taxonomy" id="68255"/>
    <lineage>
        <taxon>Bacteria</taxon>
        <taxon>Bacillati</taxon>
        <taxon>Actinomycetota</taxon>
        <taxon>Actinomycetes</taxon>
        <taxon>Kitasatosporales</taxon>
        <taxon>Streptomycetaceae</taxon>
        <taxon>Streptomyces</taxon>
    </lineage>
</organism>
<accession>A0A918Q1G7</accession>
<sequence>MQVRHLVPDHSRIDVFSTCNVPKGSGGRGVPAPHVPGFLIGEIGKPGCVPTRFHQ</sequence>
<reference evidence="1" key="1">
    <citation type="journal article" date="2014" name="Int. J. Syst. Evol. Microbiol.">
        <title>Complete genome sequence of Corynebacterium casei LMG S-19264T (=DSM 44701T), isolated from a smear-ripened cheese.</title>
        <authorList>
            <consortium name="US DOE Joint Genome Institute (JGI-PGF)"/>
            <person name="Walter F."/>
            <person name="Albersmeier A."/>
            <person name="Kalinowski J."/>
            <person name="Ruckert C."/>
        </authorList>
    </citation>
    <scope>NUCLEOTIDE SEQUENCE</scope>
    <source>
        <strain evidence="1">JCM 4815</strain>
    </source>
</reference>
<comment type="caution">
    <text evidence="1">The sequence shown here is derived from an EMBL/GenBank/DDBJ whole genome shotgun (WGS) entry which is preliminary data.</text>
</comment>
<gene>
    <name evidence="1" type="ORF">GCM10010365_57940</name>
</gene>
<name>A0A918Q1G7_9ACTN</name>
<reference evidence="1" key="2">
    <citation type="submission" date="2020-09" db="EMBL/GenBank/DDBJ databases">
        <authorList>
            <person name="Sun Q."/>
            <person name="Ohkuma M."/>
        </authorList>
    </citation>
    <scope>NUCLEOTIDE SEQUENCE</scope>
    <source>
        <strain evidence="1">JCM 4815</strain>
    </source>
</reference>
<protein>
    <submittedName>
        <fullName evidence="1">Uncharacterized protein</fullName>
    </submittedName>
</protein>
<proteinExistence type="predicted"/>
<evidence type="ECO:0000313" key="1">
    <source>
        <dbReference type="EMBL" id="GGZ29924.1"/>
    </source>
</evidence>
<keyword evidence="2" id="KW-1185">Reference proteome</keyword>
<evidence type="ECO:0000313" key="2">
    <source>
        <dbReference type="Proteomes" id="UP000622166"/>
    </source>
</evidence>
<dbReference type="EMBL" id="BMVW01000014">
    <property type="protein sequence ID" value="GGZ29924.1"/>
    <property type="molecule type" value="Genomic_DNA"/>
</dbReference>
<dbReference type="Proteomes" id="UP000622166">
    <property type="component" value="Unassembled WGS sequence"/>
</dbReference>
<dbReference type="AlphaFoldDB" id="A0A918Q1G7"/>